<protein>
    <submittedName>
        <fullName evidence="3">Secreted protein</fullName>
    </submittedName>
</protein>
<dbReference type="AlphaFoldDB" id="A0A0R3PT10"/>
<reference evidence="1 2" key="2">
    <citation type="submission" date="2018-11" db="EMBL/GenBank/DDBJ databases">
        <authorList>
            <consortium name="Pathogen Informatics"/>
        </authorList>
    </citation>
    <scope>NUCLEOTIDE SEQUENCE [LARGE SCALE GENOMIC DNA]</scope>
    <source>
        <strain evidence="1 2">Costa Rica</strain>
    </source>
</reference>
<dbReference type="Proteomes" id="UP000267027">
    <property type="component" value="Unassembled WGS sequence"/>
</dbReference>
<keyword evidence="2" id="KW-1185">Reference proteome</keyword>
<gene>
    <name evidence="1" type="ORF">ACOC_LOCUS8851</name>
</gene>
<reference evidence="3" key="1">
    <citation type="submission" date="2017-02" db="UniProtKB">
        <authorList>
            <consortium name="WormBaseParasite"/>
        </authorList>
    </citation>
    <scope>IDENTIFICATION</scope>
</reference>
<accession>A0A0R3PT10</accession>
<evidence type="ECO:0000313" key="1">
    <source>
        <dbReference type="EMBL" id="VDM60436.1"/>
    </source>
</evidence>
<name>A0A0R3PT10_ANGCS</name>
<proteinExistence type="predicted"/>
<dbReference type="WBParaSite" id="ACOC_0000885001-mRNA-1">
    <property type="protein sequence ID" value="ACOC_0000885001-mRNA-1"/>
    <property type="gene ID" value="ACOC_0000885001"/>
</dbReference>
<organism evidence="3">
    <name type="scientific">Angiostrongylus costaricensis</name>
    <name type="common">Nematode worm</name>
    <dbReference type="NCBI Taxonomy" id="334426"/>
    <lineage>
        <taxon>Eukaryota</taxon>
        <taxon>Metazoa</taxon>
        <taxon>Ecdysozoa</taxon>
        <taxon>Nematoda</taxon>
        <taxon>Chromadorea</taxon>
        <taxon>Rhabditida</taxon>
        <taxon>Rhabditina</taxon>
        <taxon>Rhabditomorpha</taxon>
        <taxon>Strongyloidea</taxon>
        <taxon>Metastrongylidae</taxon>
        <taxon>Angiostrongylus</taxon>
    </lineage>
</organism>
<dbReference type="EMBL" id="UYYA01004213">
    <property type="protein sequence ID" value="VDM60436.1"/>
    <property type="molecule type" value="Genomic_DNA"/>
</dbReference>
<evidence type="ECO:0000313" key="2">
    <source>
        <dbReference type="Proteomes" id="UP000267027"/>
    </source>
</evidence>
<sequence length="66" mass="7613">MFGRSMALNQYLAWVYVGDVSGVRLICRLICPTVGRRRLLDGWVQRRMTSSVIINHPFPPLHSSRQ</sequence>
<evidence type="ECO:0000313" key="3">
    <source>
        <dbReference type="WBParaSite" id="ACOC_0000885001-mRNA-1"/>
    </source>
</evidence>